<organism evidence="1 2">
    <name type="scientific">Thalassotalea profundi</name>
    <dbReference type="NCBI Taxonomy" id="2036687"/>
    <lineage>
        <taxon>Bacteria</taxon>
        <taxon>Pseudomonadati</taxon>
        <taxon>Pseudomonadota</taxon>
        <taxon>Gammaproteobacteria</taxon>
        <taxon>Alteromonadales</taxon>
        <taxon>Colwelliaceae</taxon>
        <taxon>Thalassotalea</taxon>
    </lineage>
</organism>
<gene>
    <name evidence="1" type="ORF">GCM10011501_03640</name>
</gene>
<evidence type="ECO:0000313" key="1">
    <source>
        <dbReference type="EMBL" id="GHE78992.1"/>
    </source>
</evidence>
<evidence type="ECO:0000313" key="2">
    <source>
        <dbReference type="Proteomes" id="UP000626370"/>
    </source>
</evidence>
<evidence type="ECO:0008006" key="3">
    <source>
        <dbReference type="Google" id="ProtNLM"/>
    </source>
</evidence>
<accession>A0ABQ3ID76</accession>
<dbReference type="Proteomes" id="UP000626370">
    <property type="component" value="Unassembled WGS sequence"/>
</dbReference>
<name>A0ABQ3ID76_9GAMM</name>
<sequence length="141" mass="16448">MHWQQLMSKGNNFFETQQWGKAESYYKSVFSQLEGQWERGKDNESLLMAWICSCHNLATLFETKGDYESAIGYLVQAYQQAYSISQNPNLTHSLRYLAFNALKTTLNPILIFSTKYPTCENCLEQLRRLQLTLEAEVYTVH</sequence>
<comment type="caution">
    <text evidence="1">The sequence shown here is derived from an EMBL/GenBank/DDBJ whole genome shotgun (WGS) entry which is preliminary data.</text>
</comment>
<keyword evidence="2" id="KW-1185">Reference proteome</keyword>
<dbReference type="Gene3D" id="1.25.40.10">
    <property type="entry name" value="Tetratricopeptide repeat domain"/>
    <property type="match status" value="1"/>
</dbReference>
<reference evidence="2" key="1">
    <citation type="journal article" date="2019" name="Int. J. Syst. Evol. Microbiol.">
        <title>The Global Catalogue of Microorganisms (GCM) 10K type strain sequencing project: providing services to taxonomists for standard genome sequencing and annotation.</title>
        <authorList>
            <consortium name="The Broad Institute Genomics Platform"/>
            <consortium name="The Broad Institute Genome Sequencing Center for Infectious Disease"/>
            <person name="Wu L."/>
            <person name="Ma J."/>
        </authorList>
    </citation>
    <scope>NUCLEOTIDE SEQUENCE [LARGE SCALE GENOMIC DNA]</scope>
    <source>
        <strain evidence="2">CGMCC 1.15922</strain>
    </source>
</reference>
<dbReference type="RefSeq" id="WP_189376367.1">
    <property type="nucleotide sequence ID" value="NZ_BNAH01000001.1"/>
</dbReference>
<proteinExistence type="predicted"/>
<dbReference type="SUPFAM" id="SSF48452">
    <property type="entry name" value="TPR-like"/>
    <property type="match status" value="1"/>
</dbReference>
<dbReference type="InterPro" id="IPR011990">
    <property type="entry name" value="TPR-like_helical_dom_sf"/>
</dbReference>
<protein>
    <recommendedName>
        <fullName evidence="3">Tetratricopeptide repeat protein</fullName>
    </recommendedName>
</protein>
<dbReference type="EMBL" id="BNAH01000001">
    <property type="protein sequence ID" value="GHE78992.1"/>
    <property type="molecule type" value="Genomic_DNA"/>
</dbReference>